<dbReference type="Proteomes" id="UP000824116">
    <property type="component" value="Unassembled WGS sequence"/>
</dbReference>
<evidence type="ECO:0000256" key="2">
    <source>
        <dbReference type="SAM" id="Phobius"/>
    </source>
</evidence>
<sequence length="233" mass="27090">MRLIKWNRLPEDMRNEGVRPYYELLEKRRGSLMLKRLLDLLMAGILTVVLSPVMLILAVCIRIDSRGPVFFRQKRITQYGREYRIFKFRTMIADADKKGPAVTRSGDSRITRMGKLLRKCRLDELPQLFNVLTGDMTFVGTRPEVKKYVDAYTDEMRATLLLPAGITSRTSIAYKDEDEVMEKYLTETGKSVDEIYVSYVLPEKMKYNLEYLKEFSVSGDIRVMIDTAFAVIR</sequence>
<dbReference type="GO" id="GO:0016780">
    <property type="term" value="F:phosphotransferase activity, for other substituted phosphate groups"/>
    <property type="evidence" value="ECO:0007669"/>
    <property type="project" value="TreeGrafter"/>
</dbReference>
<comment type="caution">
    <text evidence="4">The sequence shown here is derived from an EMBL/GenBank/DDBJ whole genome shotgun (WGS) entry which is preliminary data.</text>
</comment>
<reference evidence="4" key="2">
    <citation type="submission" date="2021-04" db="EMBL/GenBank/DDBJ databases">
        <authorList>
            <person name="Gilroy R."/>
        </authorList>
    </citation>
    <scope>NUCLEOTIDE SEQUENCE</scope>
    <source>
        <strain evidence="4">CHK196-3914</strain>
    </source>
</reference>
<evidence type="ECO:0000313" key="5">
    <source>
        <dbReference type="Proteomes" id="UP000824116"/>
    </source>
</evidence>
<accession>A0A9D2G950</accession>
<feature type="domain" description="Bacterial sugar transferase" evidence="3">
    <location>
        <begin position="35"/>
        <end position="232"/>
    </location>
</feature>
<keyword evidence="2" id="KW-1133">Transmembrane helix</keyword>
<evidence type="ECO:0000259" key="3">
    <source>
        <dbReference type="Pfam" id="PF02397"/>
    </source>
</evidence>
<keyword evidence="2" id="KW-0812">Transmembrane</keyword>
<evidence type="ECO:0000256" key="1">
    <source>
        <dbReference type="ARBA" id="ARBA00006464"/>
    </source>
</evidence>
<reference evidence="4" key="1">
    <citation type="journal article" date="2021" name="PeerJ">
        <title>Extensive microbial diversity within the chicken gut microbiome revealed by metagenomics and culture.</title>
        <authorList>
            <person name="Gilroy R."/>
            <person name="Ravi A."/>
            <person name="Getino M."/>
            <person name="Pursley I."/>
            <person name="Horton D.L."/>
            <person name="Alikhan N.F."/>
            <person name="Baker D."/>
            <person name="Gharbi K."/>
            <person name="Hall N."/>
            <person name="Watson M."/>
            <person name="Adriaenssens E.M."/>
            <person name="Foster-Nyarko E."/>
            <person name="Jarju S."/>
            <person name="Secka A."/>
            <person name="Antonio M."/>
            <person name="Oren A."/>
            <person name="Chaudhuri R.R."/>
            <person name="La Ragione R."/>
            <person name="Hildebrand F."/>
            <person name="Pallen M.J."/>
        </authorList>
    </citation>
    <scope>NUCLEOTIDE SEQUENCE</scope>
    <source>
        <strain evidence="4">CHK196-3914</strain>
    </source>
</reference>
<gene>
    <name evidence="4" type="ORF">H9723_04625</name>
</gene>
<proteinExistence type="inferred from homology"/>
<dbReference type="PANTHER" id="PTHR30576:SF0">
    <property type="entry name" value="UNDECAPRENYL-PHOSPHATE N-ACETYLGALACTOSAMINYL 1-PHOSPHATE TRANSFERASE-RELATED"/>
    <property type="match status" value="1"/>
</dbReference>
<dbReference type="InterPro" id="IPR003362">
    <property type="entry name" value="Bact_transf"/>
</dbReference>
<keyword evidence="4" id="KW-0808">Transferase</keyword>
<feature type="transmembrane region" description="Helical" evidence="2">
    <location>
        <begin position="37"/>
        <end position="59"/>
    </location>
</feature>
<dbReference type="PANTHER" id="PTHR30576">
    <property type="entry name" value="COLANIC BIOSYNTHESIS UDP-GLUCOSE LIPID CARRIER TRANSFERASE"/>
    <property type="match status" value="1"/>
</dbReference>
<organism evidence="4 5">
    <name type="scientific">Candidatus Mediterraneibacter stercoravium</name>
    <dbReference type="NCBI Taxonomy" id="2838685"/>
    <lineage>
        <taxon>Bacteria</taxon>
        <taxon>Bacillati</taxon>
        <taxon>Bacillota</taxon>
        <taxon>Clostridia</taxon>
        <taxon>Lachnospirales</taxon>
        <taxon>Lachnospiraceae</taxon>
        <taxon>Mediterraneibacter</taxon>
    </lineage>
</organism>
<dbReference type="EMBL" id="DXAY01000109">
    <property type="protein sequence ID" value="HIZ74515.1"/>
    <property type="molecule type" value="Genomic_DNA"/>
</dbReference>
<name>A0A9D2G950_9FIRM</name>
<protein>
    <submittedName>
        <fullName evidence="4">Sugar transferase</fullName>
    </submittedName>
</protein>
<comment type="similarity">
    <text evidence="1">Belongs to the bacterial sugar transferase family.</text>
</comment>
<keyword evidence="2" id="KW-0472">Membrane</keyword>
<dbReference type="Pfam" id="PF02397">
    <property type="entry name" value="Bac_transf"/>
    <property type="match status" value="1"/>
</dbReference>
<dbReference type="AlphaFoldDB" id="A0A9D2G950"/>
<evidence type="ECO:0000313" key="4">
    <source>
        <dbReference type="EMBL" id="HIZ74515.1"/>
    </source>
</evidence>